<gene>
    <name evidence="2" type="ORF">PCANC_21818</name>
</gene>
<proteinExistence type="predicted"/>
<organism evidence="2 3">
    <name type="scientific">Puccinia coronata f. sp. avenae</name>
    <dbReference type="NCBI Taxonomy" id="200324"/>
    <lineage>
        <taxon>Eukaryota</taxon>
        <taxon>Fungi</taxon>
        <taxon>Dikarya</taxon>
        <taxon>Basidiomycota</taxon>
        <taxon>Pucciniomycotina</taxon>
        <taxon>Pucciniomycetes</taxon>
        <taxon>Pucciniales</taxon>
        <taxon>Pucciniaceae</taxon>
        <taxon>Puccinia</taxon>
    </lineage>
</organism>
<dbReference type="EMBL" id="PGCJ01000988">
    <property type="protein sequence ID" value="PLW12262.1"/>
    <property type="molecule type" value="Genomic_DNA"/>
</dbReference>
<reference evidence="2 3" key="1">
    <citation type="submission" date="2017-11" db="EMBL/GenBank/DDBJ databases">
        <title>De novo assembly and phasing of dikaryotic genomes from two isolates of Puccinia coronata f. sp. avenae, the causal agent of oat crown rust.</title>
        <authorList>
            <person name="Miller M.E."/>
            <person name="Zhang Y."/>
            <person name="Omidvar V."/>
            <person name="Sperschneider J."/>
            <person name="Schwessinger B."/>
            <person name="Raley C."/>
            <person name="Palmer J.M."/>
            <person name="Garnica D."/>
            <person name="Upadhyaya N."/>
            <person name="Rathjen J."/>
            <person name="Taylor J.M."/>
            <person name="Park R.F."/>
            <person name="Dodds P.N."/>
            <person name="Hirsch C.D."/>
            <person name="Kianian S.F."/>
            <person name="Figueroa M."/>
        </authorList>
    </citation>
    <scope>NUCLEOTIDE SEQUENCE [LARGE SCALE GENOMIC DNA]</scope>
    <source>
        <strain evidence="2">12NC29</strain>
    </source>
</reference>
<dbReference type="Proteomes" id="UP000235388">
    <property type="component" value="Unassembled WGS sequence"/>
</dbReference>
<dbReference type="PANTHER" id="PTHR45125">
    <property type="entry name" value="F21J9.4-RELATED"/>
    <property type="match status" value="1"/>
</dbReference>
<evidence type="ECO:0000313" key="2">
    <source>
        <dbReference type="EMBL" id="PLW12262.1"/>
    </source>
</evidence>
<dbReference type="OrthoDB" id="2507429at2759"/>
<protein>
    <recommendedName>
        <fullName evidence="4">No apical meristem-associated C-terminal domain-containing protein</fullName>
    </recommendedName>
</protein>
<feature type="region of interest" description="Disordered" evidence="1">
    <location>
        <begin position="134"/>
        <end position="165"/>
    </location>
</feature>
<accession>A0A2N5SG92</accession>
<evidence type="ECO:0008006" key="4">
    <source>
        <dbReference type="Google" id="ProtNLM"/>
    </source>
</evidence>
<dbReference type="PANTHER" id="PTHR45125:SF3">
    <property type="entry name" value="NO-APICAL-MERISTEM-ASSOCIATED CARBOXY-TERMINAL DOMAIN PROTEIN"/>
    <property type="match status" value="1"/>
</dbReference>
<comment type="caution">
    <text evidence="2">The sequence shown here is derived from an EMBL/GenBank/DDBJ whole genome shotgun (WGS) entry which is preliminary data.</text>
</comment>
<dbReference type="AlphaFoldDB" id="A0A2N5SG92"/>
<keyword evidence="3" id="KW-1185">Reference proteome</keyword>
<evidence type="ECO:0000256" key="1">
    <source>
        <dbReference type="SAM" id="MobiDB-lite"/>
    </source>
</evidence>
<sequence>MTSRQIPISSTWVNQYFMKEPVIGTNQTGNGFWNHITKKYMLAIPDPFQTPVGLKSRWCTLQAAIKKFSGCVKQIKHHPQKGFCPYFLLQNPGNAPKWIEYITNLHDKLASQKQKRQDTTTTIACLSEPPSHALLTTESSTRQTERPSGQKKSKNDQQRTETWQQADELYRRRLALDG</sequence>
<evidence type="ECO:0000313" key="3">
    <source>
        <dbReference type="Proteomes" id="UP000235388"/>
    </source>
</evidence>
<name>A0A2N5SG92_9BASI</name>